<dbReference type="PROSITE" id="PS00932">
    <property type="entry name" value="MOLYBDOPTERIN_PROK_3"/>
    <property type="match status" value="1"/>
</dbReference>
<evidence type="ECO:0000256" key="5">
    <source>
        <dbReference type="ARBA" id="ARBA00023002"/>
    </source>
</evidence>
<keyword evidence="3" id="KW-0500">Molybdenum</keyword>
<evidence type="ECO:0000256" key="6">
    <source>
        <dbReference type="SAM" id="MobiDB-lite"/>
    </source>
</evidence>
<evidence type="ECO:0000313" key="9">
    <source>
        <dbReference type="EMBL" id="PXW64837.1"/>
    </source>
</evidence>
<dbReference type="GO" id="GO:0009061">
    <property type="term" value="P:anaerobic respiration"/>
    <property type="evidence" value="ECO:0007669"/>
    <property type="project" value="TreeGrafter"/>
</dbReference>
<dbReference type="InterPro" id="IPR006655">
    <property type="entry name" value="Mopterin_OxRdtase_prok_CS"/>
</dbReference>
<dbReference type="Proteomes" id="UP000248021">
    <property type="component" value="Unassembled WGS sequence"/>
</dbReference>
<dbReference type="EMBL" id="QJJK01000001">
    <property type="protein sequence ID" value="PXW64837.1"/>
    <property type="molecule type" value="Genomic_DNA"/>
</dbReference>
<comment type="similarity">
    <text evidence="2">Belongs to the prokaryotic molybdopterin-containing oxidoreductase family.</text>
</comment>
<protein>
    <submittedName>
        <fullName evidence="9">Biotin/methionine sulfoxide reductase</fullName>
    </submittedName>
</protein>
<comment type="cofactor">
    <cofactor evidence="1">
        <name>Mo-bis(molybdopterin guanine dinucleotide)</name>
        <dbReference type="ChEBI" id="CHEBI:60539"/>
    </cofactor>
</comment>
<dbReference type="SUPFAM" id="SSF50692">
    <property type="entry name" value="ADC-like"/>
    <property type="match status" value="1"/>
</dbReference>
<dbReference type="Gene3D" id="3.40.50.740">
    <property type="match status" value="1"/>
</dbReference>
<sequence length="758" mass="81678">MHLFGTHFGTYEVVHDGEGRPELRGFRHDPRPSPIGAGFLELADHPERLRQPMVRQGWLDTGEGARDGSGRGREPFVPVDWDTAVRLVADEITRIRATHGNTAIFAGSYGWASAGRFNHAPSQLKRFLNLCGGFVSSVNTYSYGAAAVLLPHVIGPAFVGATDAAPSWDLIAAHARMVISFGGFRLTNAQVEAGGTGQHRAERWLERLVAKGVRVVVVSPVGTDVPDIAGRAQIEHVAIRPNTDTAVMLAMAEVLLAEGLARRDFLDRYTTGFDTFAAYLTGASDGVAKTPEWAEAISGMPAETIRGLARAFAEAPALVNASWSLQRARFGEQPYWAAIALAAMAGQIGRPGAGFAFGLTAVSSVGQPIRHLKGPALPQGPNPVKAFIPVARITELLTRPGERLAYNGRDLTLPDIRLVWWAGGNPFHHHQDLNRLAEAWRRPETVIVNESVWTATARHADIVLPASLPFERDDIAASSRDNWLVASRQIMAPPPGVLSDFRIFARIARELGLEEAFTEGLNEDGWLRRLYGGYRERHPELPDFETFQAEGYAGLDLGEEAAAPGVPFADFIADPLAHPLATPSGRIEIVSDTIAGFGYPDIAGHPVWMPPEEWLGAPLAETYPLHLLSPQPAHRLHSQLELVGESQRAKRTGHEVALLNPVDAGSRGIADGDIVEIFNDRGRSLAAARLSAEVMAGVVVLPTGGWFDPVVMPDGTSVDRGGNPNVLTSDRPTSHLTGGAAPNSCLVDVRRAQSKSGL</sequence>
<dbReference type="InterPro" id="IPR009010">
    <property type="entry name" value="Asp_de-COase-like_dom_sf"/>
</dbReference>
<keyword evidence="4" id="KW-0479">Metal-binding</keyword>
<evidence type="ECO:0000259" key="8">
    <source>
        <dbReference type="Pfam" id="PF01568"/>
    </source>
</evidence>
<dbReference type="GO" id="GO:0030151">
    <property type="term" value="F:molybdenum ion binding"/>
    <property type="evidence" value="ECO:0007669"/>
    <property type="project" value="TreeGrafter"/>
</dbReference>
<gene>
    <name evidence="9" type="ORF">C7450_101596</name>
</gene>
<proteinExistence type="inferred from homology"/>
<accession>A0A2V3UJ24</accession>
<evidence type="ECO:0000256" key="4">
    <source>
        <dbReference type="ARBA" id="ARBA00022723"/>
    </source>
</evidence>
<keyword evidence="5" id="KW-0560">Oxidoreductase</keyword>
<dbReference type="GO" id="GO:0009055">
    <property type="term" value="F:electron transfer activity"/>
    <property type="evidence" value="ECO:0007669"/>
    <property type="project" value="TreeGrafter"/>
</dbReference>
<dbReference type="InterPro" id="IPR006657">
    <property type="entry name" value="MoPterin_dinucl-bd_dom"/>
</dbReference>
<dbReference type="GO" id="GO:0043546">
    <property type="term" value="F:molybdopterin cofactor binding"/>
    <property type="evidence" value="ECO:0007669"/>
    <property type="project" value="InterPro"/>
</dbReference>
<dbReference type="InterPro" id="IPR006656">
    <property type="entry name" value="Mopterin_OxRdtase"/>
</dbReference>
<dbReference type="Pfam" id="PF01568">
    <property type="entry name" value="Molydop_binding"/>
    <property type="match status" value="1"/>
</dbReference>
<organism evidence="9 10">
    <name type="scientific">Chelatococcus asaccharovorans</name>
    <dbReference type="NCBI Taxonomy" id="28210"/>
    <lineage>
        <taxon>Bacteria</taxon>
        <taxon>Pseudomonadati</taxon>
        <taxon>Pseudomonadota</taxon>
        <taxon>Alphaproteobacteria</taxon>
        <taxon>Hyphomicrobiales</taxon>
        <taxon>Chelatococcaceae</taxon>
        <taxon>Chelatococcus</taxon>
    </lineage>
</organism>
<dbReference type="SUPFAM" id="SSF53706">
    <property type="entry name" value="Formate dehydrogenase/DMSO reductase, domains 1-3"/>
    <property type="match status" value="1"/>
</dbReference>
<evidence type="ECO:0000256" key="2">
    <source>
        <dbReference type="ARBA" id="ARBA00010312"/>
    </source>
</evidence>
<evidence type="ECO:0000256" key="1">
    <source>
        <dbReference type="ARBA" id="ARBA00001942"/>
    </source>
</evidence>
<dbReference type="AlphaFoldDB" id="A0A2V3UJ24"/>
<dbReference type="InterPro" id="IPR050612">
    <property type="entry name" value="Prok_Mopterin_Oxidored"/>
</dbReference>
<feature type="domain" description="Molybdopterin oxidoreductase" evidence="7">
    <location>
        <begin position="48"/>
        <end position="509"/>
    </location>
</feature>
<name>A0A2V3UJ24_9HYPH</name>
<feature type="compositionally biased region" description="Polar residues" evidence="6">
    <location>
        <begin position="725"/>
        <end position="736"/>
    </location>
</feature>
<reference evidence="9 10" key="1">
    <citation type="submission" date="2018-05" db="EMBL/GenBank/DDBJ databases">
        <title>Genomic Encyclopedia of Type Strains, Phase IV (KMG-IV): sequencing the most valuable type-strain genomes for metagenomic binning, comparative biology and taxonomic classification.</title>
        <authorList>
            <person name="Goeker M."/>
        </authorList>
    </citation>
    <scope>NUCLEOTIDE SEQUENCE [LARGE SCALE GENOMIC DNA]</scope>
    <source>
        <strain evidence="9 10">DSM 6462</strain>
    </source>
</reference>
<evidence type="ECO:0000256" key="3">
    <source>
        <dbReference type="ARBA" id="ARBA00022505"/>
    </source>
</evidence>
<dbReference type="GO" id="GO:0030288">
    <property type="term" value="C:outer membrane-bounded periplasmic space"/>
    <property type="evidence" value="ECO:0007669"/>
    <property type="project" value="TreeGrafter"/>
</dbReference>
<dbReference type="PANTHER" id="PTHR43742">
    <property type="entry name" value="TRIMETHYLAMINE-N-OXIDE REDUCTASE"/>
    <property type="match status" value="1"/>
</dbReference>
<keyword evidence="10" id="KW-1185">Reference proteome</keyword>
<dbReference type="PANTHER" id="PTHR43742:SF10">
    <property type="entry name" value="TRIMETHYLAMINE-N-OXIDE REDUCTASE 2"/>
    <property type="match status" value="1"/>
</dbReference>
<dbReference type="Gene3D" id="3.90.55.10">
    <property type="entry name" value="Dimethylsulfoxide Reductase, domain 3"/>
    <property type="match status" value="1"/>
</dbReference>
<dbReference type="Gene3D" id="3.40.228.10">
    <property type="entry name" value="Dimethylsulfoxide Reductase, domain 2"/>
    <property type="match status" value="1"/>
</dbReference>
<feature type="domain" description="Molybdopterin dinucleotide-binding" evidence="8">
    <location>
        <begin position="625"/>
        <end position="745"/>
    </location>
</feature>
<evidence type="ECO:0000313" key="10">
    <source>
        <dbReference type="Proteomes" id="UP000248021"/>
    </source>
</evidence>
<dbReference type="GO" id="GO:0016491">
    <property type="term" value="F:oxidoreductase activity"/>
    <property type="evidence" value="ECO:0007669"/>
    <property type="project" value="UniProtKB-KW"/>
</dbReference>
<dbReference type="RefSeq" id="WP_110372866.1">
    <property type="nucleotide sequence ID" value="NZ_JAHBRY010000001.1"/>
</dbReference>
<comment type="caution">
    <text evidence="9">The sequence shown here is derived from an EMBL/GenBank/DDBJ whole genome shotgun (WGS) entry which is preliminary data.</text>
</comment>
<feature type="region of interest" description="Disordered" evidence="6">
    <location>
        <begin position="717"/>
        <end position="742"/>
    </location>
</feature>
<dbReference type="Gene3D" id="2.40.40.20">
    <property type="match status" value="1"/>
</dbReference>
<evidence type="ECO:0000259" key="7">
    <source>
        <dbReference type="Pfam" id="PF00384"/>
    </source>
</evidence>
<dbReference type="OrthoDB" id="9759518at2"/>
<dbReference type="Pfam" id="PF00384">
    <property type="entry name" value="Molybdopterin"/>
    <property type="match status" value="1"/>
</dbReference>